<dbReference type="SUPFAM" id="SSF51735">
    <property type="entry name" value="NAD(P)-binding Rossmann-fold domains"/>
    <property type="match status" value="1"/>
</dbReference>
<proteinExistence type="inferred from homology"/>
<dbReference type="SMART" id="SM00822">
    <property type="entry name" value="PKS_KR"/>
    <property type="match status" value="1"/>
</dbReference>
<dbReference type="Proteomes" id="UP000279236">
    <property type="component" value="Unassembled WGS sequence"/>
</dbReference>
<evidence type="ECO:0000256" key="7">
    <source>
        <dbReference type="ARBA" id="ARBA00023098"/>
    </source>
</evidence>
<comment type="function">
    <text evidence="9">Catalyzes the reduction of all-trans-retinal to all-trans-retinol in the presence of NADPH.</text>
</comment>
<evidence type="ECO:0000256" key="13">
    <source>
        <dbReference type="SAM" id="MobiDB-lite"/>
    </source>
</evidence>
<dbReference type="InterPro" id="IPR036291">
    <property type="entry name" value="NAD(P)-bd_dom_sf"/>
</dbReference>
<dbReference type="Gene3D" id="3.40.50.720">
    <property type="entry name" value="NAD(P)-binding Rossmann-like Domain"/>
    <property type="match status" value="1"/>
</dbReference>
<comment type="similarity">
    <text evidence="2 12">Belongs to the short-chain dehydrogenases/reductases (SDR) family.</text>
</comment>
<dbReference type="GeneID" id="39590571"/>
<comment type="caution">
    <text evidence="16">The sequence shown here is derived from an EMBL/GenBank/DDBJ whole genome shotgun (WGS) entry which is preliminary data.</text>
</comment>
<evidence type="ECO:0000256" key="8">
    <source>
        <dbReference type="ARBA" id="ARBA00023136"/>
    </source>
</evidence>
<accession>A0A427Y058</accession>
<dbReference type="Pfam" id="PF00106">
    <property type="entry name" value="adh_short"/>
    <property type="match status" value="1"/>
</dbReference>
<feature type="region of interest" description="Disordered" evidence="13">
    <location>
        <begin position="1"/>
        <end position="26"/>
    </location>
</feature>
<gene>
    <name evidence="16" type="ORF">EHS24_006028</name>
</gene>
<dbReference type="PANTHER" id="PTHR24322">
    <property type="entry name" value="PKSB"/>
    <property type="match status" value="1"/>
</dbReference>
<evidence type="ECO:0000256" key="12">
    <source>
        <dbReference type="RuleBase" id="RU000363"/>
    </source>
</evidence>
<evidence type="ECO:0000313" key="17">
    <source>
        <dbReference type="Proteomes" id="UP000279236"/>
    </source>
</evidence>
<evidence type="ECO:0000256" key="6">
    <source>
        <dbReference type="ARBA" id="ARBA00023002"/>
    </source>
</evidence>
<dbReference type="PANTHER" id="PTHR24322:SF736">
    <property type="entry name" value="RETINOL DEHYDROGENASE 10"/>
    <property type="match status" value="1"/>
</dbReference>
<keyword evidence="6" id="KW-0560">Oxidoreductase</keyword>
<dbReference type="OrthoDB" id="10253736at2759"/>
<name>A0A427Y058_9TREE</name>
<dbReference type="InterPro" id="IPR002347">
    <property type="entry name" value="SDR_fam"/>
</dbReference>
<evidence type="ECO:0000256" key="10">
    <source>
        <dbReference type="ARBA" id="ARBA00068717"/>
    </source>
</evidence>
<evidence type="ECO:0000256" key="9">
    <source>
        <dbReference type="ARBA" id="ARBA00059620"/>
    </source>
</evidence>
<reference evidence="16 17" key="1">
    <citation type="submission" date="2018-11" db="EMBL/GenBank/DDBJ databases">
        <title>Genome sequence of Apiotrichum porosum DSM 27194.</title>
        <authorList>
            <person name="Aliyu H."/>
            <person name="Gorte O."/>
            <person name="Ochsenreither K."/>
        </authorList>
    </citation>
    <scope>NUCLEOTIDE SEQUENCE [LARGE SCALE GENOMIC DNA]</scope>
    <source>
        <strain evidence="16 17">DSM 27194</strain>
    </source>
</reference>
<dbReference type="PRINTS" id="PR00081">
    <property type="entry name" value="GDHRDH"/>
</dbReference>
<comment type="subcellular location">
    <subcellularLocation>
        <location evidence="1">Membrane</location>
        <topology evidence="1">Multi-pass membrane protein</topology>
    </subcellularLocation>
</comment>
<feature type="transmembrane region" description="Helical" evidence="14">
    <location>
        <begin position="69"/>
        <end position="86"/>
    </location>
</feature>
<feature type="domain" description="Ketoreductase" evidence="15">
    <location>
        <begin position="98"/>
        <end position="269"/>
    </location>
</feature>
<dbReference type="EMBL" id="RSCE01000003">
    <property type="protein sequence ID" value="RSH84506.1"/>
    <property type="molecule type" value="Genomic_DNA"/>
</dbReference>
<feature type="transmembrane region" description="Helical" evidence="14">
    <location>
        <begin position="40"/>
        <end position="62"/>
    </location>
</feature>
<evidence type="ECO:0000256" key="14">
    <source>
        <dbReference type="SAM" id="Phobius"/>
    </source>
</evidence>
<keyword evidence="5 14" id="KW-1133">Transmembrane helix</keyword>
<evidence type="ECO:0000256" key="2">
    <source>
        <dbReference type="ARBA" id="ARBA00006484"/>
    </source>
</evidence>
<organism evidence="16 17">
    <name type="scientific">Apiotrichum porosum</name>
    <dbReference type="NCBI Taxonomy" id="105984"/>
    <lineage>
        <taxon>Eukaryota</taxon>
        <taxon>Fungi</taxon>
        <taxon>Dikarya</taxon>
        <taxon>Basidiomycota</taxon>
        <taxon>Agaricomycotina</taxon>
        <taxon>Tremellomycetes</taxon>
        <taxon>Trichosporonales</taxon>
        <taxon>Trichosporonaceae</taxon>
        <taxon>Apiotrichum</taxon>
    </lineage>
</organism>
<dbReference type="GO" id="GO:0052650">
    <property type="term" value="F:all-trans-retinol dehydrogenase (NADP+) activity"/>
    <property type="evidence" value="ECO:0007669"/>
    <property type="project" value="UniProtKB-ARBA"/>
</dbReference>
<keyword evidence="8 14" id="KW-0472">Membrane</keyword>
<dbReference type="InterPro" id="IPR057326">
    <property type="entry name" value="KR_dom"/>
</dbReference>
<dbReference type="InterPro" id="IPR020904">
    <property type="entry name" value="Sc_DH/Rdtase_CS"/>
</dbReference>
<evidence type="ECO:0000313" key="16">
    <source>
        <dbReference type="EMBL" id="RSH84506.1"/>
    </source>
</evidence>
<dbReference type="GO" id="GO:0016020">
    <property type="term" value="C:membrane"/>
    <property type="evidence" value="ECO:0007669"/>
    <property type="project" value="UniProtKB-SubCell"/>
</dbReference>
<evidence type="ECO:0000256" key="1">
    <source>
        <dbReference type="ARBA" id="ARBA00004141"/>
    </source>
</evidence>
<dbReference type="PROSITE" id="PS00061">
    <property type="entry name" value="ADH_SHORT"/>
    <property type="match status" value="1"/>
</dbReference>
<keyword evidence="3 14" id="KW-0812">Transmembrane</keyword>
<dbReference type="STRING" id="105984.A0A427Y058"/>
<sequence length="388" mass="42038">MSASAANTATANHENGNGTLALQETTKPPHPILSNDDLQFLVRAGLMTLPILTGASILVFGFQSWVLQGALPAMWLANLLLVAYYVDFALPQVDFAKETVLITGGATGLGKTLADKLLARGAKVVVLTDHIPEDYVTADNSHVIVCDVSDRKAVAKAGAEIREKIGTPTMLVNNAGVVNGKLLLDLTEEDIMTTFKVNSIAPFWMVQEFLPDLLRERKGHIVNVSSVLGLIAVAQMTDYCASKAATVAMHACLRNELDYRYNTPEIRTTLVLPGHILTAMFEKTIMPRERLFKWLAPSLTVDVVADAIVSSLEGGPFSKNDTVLRLPFFTHTARLLSPTSALVPGPILKLGHWCSGADWAMKSYGPTPDAGERLELERAQAGDKLHQE</sequence>
<evidence type="ECO:0000259" key="15">
    <source>
        <dbReference type="SMART" id="SM00822"/>
    </source>
</evidence>
<feature type="compositionally biased region" description="Polar residues" evidence="13">
    <location>
        <begin position="13"/>
        <end position="26"/>
    </location>
</feature>
<evidence type="ECO:0000256" key="4">
    <source>
        <dbReference type="ARBA" id="ARBA00022857"/>
    </source>
</evidence>
<evidence type="ECO:0000256" key="5">
    <source>
        <dbReference type="ARBA" id="ARBA00022989"/>
    </source>
</evidence>
<dbReference type="AlphaFoldDB" id="A0A427Y058"/>
<evidence type="ECO:0000256" key="3">
    <source>
        <dbReference type="ARBA" id="ARBA00022692"/>
    </source>
</evidence>
<keyword evidence="17" id="KW-1185">Reference proteome</keyword>
<feature type="compositionally biased region" description="Low complexity" evidence="13">
    <location>
        <begin position="1"/>
        <end position="12"/>
    </location>
</feature>
<keyword evidence="7" id="KW-0443">Lipid metabolism</keyword>
<evidence type="ECO:0000256" key="11">
    <source>
        <dbReference type="ARBA" id="ARBA00082544"/>
    </source>
</evidence>
<protein>
    <recommendedName>
        <fullName evidence="10">Short-chain dehydrogenase/reductase 3</fullName>
    </recommendedName>
    <alternativeName>
        <fullName evidence="11">Retinal short-chain dehydrogenase/reductase 1</fullName>
    </alternativeName>
</protein>
<dbReference type="RefSeq" id="XP_028477954.1">
    <property type="nucleotide sequence ID" value="XM_028621502.1"/>
</dbReference>
<keyword evidence="4" id="KW-0521">NADP</keyword>
<dbReference type="FunFam" id="3.40.50.720:FF:000131">
    <property type="entry name" value="Short-chain dehydrogenase/reductase 3"/>
    <property type="match status" value="1"/>
</dbReference>
<dbReference type="CDD" id="cd05339">
    <property type="entry name" value="17beta-HSDXI-like_SDR_c"/>
    <property type="match status" value="1"/>
</dbReference>
<dbReference type="PRINTS" id="PR00080">
    <property type="entry name" value="SDRFAMILY"/>
</dbReference>